<reference evidence="3" key="1">
    <citation type="submission" date="2021-04" db="EMBL/GenBank/DDBJ databases">
        <title>Phylogenetic analysis of Acidobacteriaceae.</title>
        <authorList>
            <person name="Qiu L."/>
            <person name="Zhang Q."/>
        </authorList>
    </citation>
    <scope>NUCLEOTIDE SEQUENCE</scope>
    <source>
        <strain evidence="3">DSM 25168</strain>
    </source>
</reference>
<keyword evidence="1 2" id="KW-0732">Signal</keyword>
<dbReference type="KEGG" id="orp:MOP44_19675"/>
<dbReference type="InterPro" id="IPR013517">
    <property type="entry name" value="FG-GAP"/>
</dbReference>
<gene>
    <name evidence="3" type="ORF">MOP44_19675</name>
</gene>
<evidence type="ECO:0000256" key="1">
    <source>
        <dbReference type="ARBA" id="ARBA00022729"/>
    </source>
</evidence>
<dbReference type="PANTHER" id="PTHR46580:SF4">
    <property type="entry name" value="ATP_GTP-BINDING PROTEIN"/>
    <property type="match status" value="1"/>
</dbReference>
<name>A0A9J7BIL9_9BACT</name>
<feature type="chain" id="PRO_5039955373" evidence="2">
    <location>
        <begin position="37"/>
        <end position="603"/>
    </location>
</feature>
<proteinExistence type="predicted"/>
<feature type="signal peptide" evidence="2">
    <location>
        <begin position="1"/>
        <end position="36"/>
    </location>
</feature>
<dbReference type="PANTHER" id="PTHR46580">
    <property type="entry name" value="SENSOR KINASE-RELATED"/>
    <property type="match status" value="1"/>
</dbReference>
<dbReference type="Pfam" id="PF17957">
    <property type="entry name" value="Big_7"/>
    <property type="match status" value="1"/>
</dbReference>
<keyword evidence="4" id="KW-1185">Reference proteome</keyword>
<dbReference type="Gene3D" id="2.130.10.130">
    <property type="entry name" value="Integrin alpha, N-terminal"/>
    <property type="match status" value="2"/>
</dbReference>
<organism evidence="3 4">
    <name type="scientific">Occallatibacter riparius</name>
    <dbReference type="NCBI Taxonomy" id="1002689"/>
    <lineage>
        <taxon>Bacteria</taxon>
        <taxon>Pseudomonadati</taxon>
        <taxon>Acidobacteriota</taxon>
        <taxon>Terriglobia</taxon>
        <taxon>Terriglobales</taxon>
        <taxon>Acidobacteriaceae</taxon>
        <taxon>Occallatibacter</taxon>
    </lineage>
</organism>
<accession>A0A9J7BIL9</accession>
<dbReference type="AlphaFoldDB" id="A0A9J7BIL9"/>
<dbReference type="RefSeq" id="WP_260792000.1">
    <property type="nucleotide sequence ID" value="NZ_CP093313.1"/>
</dbReference>
<dbReference type="SUPFAM" id="SSF69318">
    <property type="entry name" value="Integrin alpha N-terminal domain"/>
    <property type="match status" value="2"/>
</dbReference>
<dbReference type="InterPro" id="IPR013783">
    <property type="entry name" value="Ig-like_fold"/>
</dbReference>
<dbReference type="Pfam" id="PF13517">
    <property type="entry name" value="FG-GAP_3"/>
    <property type="match status" value="2"/>
</dbReference>
<protein>
    <submittedName>
        <fullName evidence="3">VCBS repeat-containing protein</fullName>
    </submittedName>
</protein>
<evidence type="ECO:0000313" key="3">
    <source>
        <dbReference type="EMBL" id="UWZ82780.1"/>
    </source>
</evidence>
<dbReference type="Gene3D" id="2.60.40.10">
    <property type="entry name" value="Immunoglobulins"/>
    <property type="match status" value="1"/>
</dbReference>
<evidence type="ECO:0000313" key="4">
    <source>
        <dbReference type="Proteomes" id="UP001059380"/>
    </source>
</evidence>
<dbReference type="Proteomes" id="UP001059380">
    <property type="component" value="Chromosome"/>
</dbReference>
<dbReference type="InterPro" id="IPR028994">
    <property type="entry name" value="Integrin_alpha_N"/>
</dbReference>
<dbReference type="EMBL" id="CP093313">
    <property type="protein sequence ID" value="UWZ82780.1"/>
    <property type="molecule type" value="Genomic_DNA"/>
</dbReference>
<sequence>MPTFPGFAYRALAVPALAACALFPLRALTQTSPTFAAHTFYNGEDMAVLAHGDFNNDGREDLIARVTDNSNAYLYLSNSDGTYNAPIQMSSPNNVPFAVGDFNHDGNLDLAVGDATGRGVHVLQGHGDGTFTDVADLTSDLGAGNLLAIDVNHDSCTDLVVVASNNGATSVQTWKSNCSSTASFTKGQYLTSSSGVIAAYVAASGDFDGDGKPDLALIYTSSSSPATRVQVWYGDGAGNFANPIQATDPRAESNALGSVADLDDNGTSDLVMTPRGSSPAYPYFVAFKGNTNRTLTFQTINTPNGDCTRGGLQVADFNGDGLNDIAYTTMSCSSTTSTANDVRVLSATGKGVFGAETSIYSSAYGAIDLKAVKSTQGTRPDLVGTEYASQNASSYPPVNLYLLENNTSGGFPGCGTTKQAEGIRVCSPSTASANSPVKFSISAAGPTPMRTVAVWADGTKLKEQLTHAFSNYSFLDQSISLGAGTHNITIYGTGWDNTLQKKSFSLTVGTSGCAAPSGYGVNVCSPVNGSTVHSPVQVTATAHIPGTLARMEIWANGVKKYTETTSTSLSTTVSLTAGTYQFDIYAVNTAGAKYETTVRATVQ</sequence>
<evidence type="ECO:0000256" key="2">
    <source>
        <dbReference type="SAM" id="SignalP"/>
    </source>
</evidence>